<sequence length="629" mass="68395">MPVLPKLSPLQSRFAASLTASAVLLLLLYLTLSKPQFAYALELDSRTHFEDHNHYVISKDGDELYEDDDTEEKVHISGRAEAGVSALANNAPQNSNINLGQTQNWVFPSDAVNGPHGAVGTGLPGDDLEKRDLEVDVPELKERQTGNRIYVSLNTCLQPSSNNTNNTSADVISPQLTMYISLSASNQKPGPDVNDPDQHTIDADEGYALFEGDADSDVYIGVSAPNSTDFEGIWNYEVAASNDAPFHNYRDTTNLYFVDGDNHAALLITNDTTEADSNSTIYQDWMKLNPPWGVFAANQNETTILGLRNSYCGLKNNARIAANIQGISNQNVAQMTNRGLGGKPKEQFYLNGLNATSKYWGMLAMVGNSTASGNGVVGGGGTVWKAIDFQTKTENNCALMYNLTFCSEVAYAVPSNPDKYPPSTGLPDLAALYDSYAAQMYQYFNYSLQQIPCNTSSSAQYSLARNCDDCARAYKQWLCAVTIPRCADYSNNDAWLMPRNLGQPFVNGSSISTAQLNGNQQLLTSVATNSSRNAIIDETIRPGPYKEVLPCQDLCYDLVQSCPASLSFACPSKGEGLENSYGVRSNNSGIITCSYLGAAYYLSDARSLAPSFINTVVLLTMSLLVMHAF</sequence>
<evidence type="ECO:0000313" key="2">
    <source>
        <dbReference type="EMBL" id="KIW38256.1"/>
    </source>
</evidence>
<proteinExistence type="predicted"/>
<dbReference type="GO" id="GO:0098703">
    <property type="term" value="P:calcium ion import across plasma membrane"/>
    <property type="evidence" value="ECO:0007669"/>
    <property type="project" value="InterPro"/>
</dbReference>
<evidence type="ECO:0008006" key="4">
    <source>
        <dbReference type="Google" id="ProtNLM"/>
    </source>
</evidence>
<dbReference type="Pfam" id="PF12929">
    <property type="entry name" value="Mid1"/>
    <property type="match status" value="1"/>
</dbReference>
<dbReference type="InterPro" id="IPR024338">
    <property type="entry name" value="MID1/Yam8"/>
</dbReference>
<organism evidence="2 3">
    <name type="scientific">Exophiala oligosperma</name>
    <dbReference type="NCBI Taxonomy" id="215243"/>
    <lineage>
        <taxon>Eukaryota</taxon>
        <taxon>Fungi</taxon>
        <taxon>Dikarya</taxon>
        <taxon>Ascomycota</taxon>
        <taxon>Pezizomycotina</taxon>
        <taxon>Eurotiomycetes</taxon>
        <taxon>Chaetothyriomycetidae</taxon>
        <taxon>Chaetothyriales</taxon>
        <taxon>Herpotrichiellaceae</taxon>
        <taxon>Exophiala</taxon>
    </lineage>
</organism>
<dbReference type="Proteomes" id="UP000053342">
    <property type="component" value="Unassembled WGS sequence"/>
</dbReference>
<dbReference type="HOGENOM" id="CLU_018731_0_0_1"/>
<dbReference type="STRING" id="215243.A0A0D2ADG6"/>
<protein>
    <recommendedName>
        <fullName evidence="4">FZ domain-containing protein</fullName>
    </recommendedName>
</protein>
<dbReference type="RefSeq" id="XP_016258472.1">
    <property type="nucleotide sequence ID" value="XM_016410665.1"/>
</dbReference>
<dbReference type="AlphaFoldDB" id="A0A0D2ADG6"/>
<accession>A0A0D2ADG6</accession>
<feature type="region of interest" description="Disordered" evidence="1">
    <location>
        <begin position="108"/>
        <end position="129"/>
    </location>
</feature>
<evidence type="ECO:0000313" key="3">
    <source>
        <dbReference type="Proteomes" id="UP000053342"/>
    </source>
</evidence>
<reference evidence="2 3" key="1">
    <citation type="submission" date="2015-01" db="EMBL/GenBank/DDBJ databases">
        <title>The Genome Sequence of Exophiala oligosperma CBS72588.</title>
        <authorList>
            <consortium name="The Broad Institute Genomics Platform"/>
            <person name="Cuomo C."/>
            <person name="de Hoog S."/>
            <person name="Gorbushina A."/>
            <person name="Stielow B."/>
            <person name="Teixiera M."/>
            <person name="Abouelleil A."/>
            <person name="Chapman S.B."/>
            <person name="Priest M."/>
            <person name="Young S.K."/>
            <person name="Wortman J."/>
            <person name="Nusbaum C."/>
            <person name="Birren B."/>
        </authorList>
    </citation>
    <scope>NUCLEOTIDE SEQUENCE [LARGE SCALE GENOMIC DNA]</scope>
    <source>
        <strain evidence="2 3">CBS 72588</strain>
    </source>
</reference>
<dbReference type="GO" id="GO:0005262">
    <property type="term" value="F:calcium channel activity"/>
    <property type="evidence" value="ECO:0007669"/>
    <property type="project" value="InterPro"/>
</dbReference>
<dbReference type="VEuPathDB" id="FungiDB:PV06_09237"/>
<dbReference type="OrthoDB" id="5405745at2759"/>
<name>A0A0D2ADG6_9EURO</name>
<gene>
    <name evidence="2" type="ORF">PV06_09237</name>
</gene>
<dbReference type="PANTHER" id="PTHR39142">
    <property type="entry name" value="MID1P"/>
    <property type="match status" value="1"/>
</dbReference>
<keyword evidence="3" id="KW-1185">Reference proteome</keyword>
<dbReference type="GeneID" id="27361311"/>
<evidence type="ECO:0000256" key="1">
    <source>
        <dbReference type="SAM" id="MobiDB-lite"/>
    </source>
</evidence>
<dbReference type="EMBL" id="KN847341">
    <property type="protein sequence ID" value="KIW38256.1"/>
    <property type="molecule type" value="Genomic_DNA"/>
</dbReference>
<dbReference type="PANTHER" id="PTHR39142:SF1">
    <property type="entry name" value="AEL197CP"/>
    <property type="match status" value="1"/>
</dbReference>